<accession>A0A242MED0</accession>
<evidence type="ECO:0000313" key="1">
    <source>
        <dbReference type="EMBL" id="OTP69663.1"/>
    </source>
</evidence>
<reference evidence="1 2" key="1">
    <citation type="submission" date="2017-03" db="EMBL/GenBank/DDBJ databases">
        <title>Genome analysis of strain PAMC 26510.</title>
        <authorList>
            <person name="Oh H.-M."/>
            <person name="Yang J.-A."/>
        </authorList>
    </citation>
    <scope>NUCLEOTIDE SEQUENCE [LARGE SCALE GENOMIC DNA]</scope>
    <source>
        <strain evidence="1 2">PAMC 26510</strain>
    </source>
</reference>
<dbReference type="Proteomes" id="UP000194546">
    <property type="component" value="Unassembled WGS sequence"/>
</dbReference>
<organism evidence="1 2">
    <name type="scientific">Caballeronia sordidicola</name>
    <name type="common">Burkholderia sordidicola</name>
    <dbReference type="NCBI Taxonomy" id="196367"/>
    <lineage>
        <taxon>Bacteria</taxon>
        <taxon>Pseudomonadati</taxon>
        <taxon>Pseudomonadota</taxon>
        <taxon>Betaproteobacteria</taxon>
        <taxon>Burkholderiales</taxon>
        <taxon>Burkholderiaceae</taxon>
        <taxon>Caballeronia</taxon>
    </lineage>
</organism>
<dbReference type="EMBL" id="NBTY01000148">
    <property type="protein sequence ID" value="OTP69663.1"/>
    <property type="molecule type" value="Genomic_DNA"/>
</dbReference>
<sequence>MRQAAKGHVVETRNARGRLGKDCSGHWSSLYEIECGNINDFYPSGTRKTVRLARHVVSCSTW</sequence>
<gene>
    <name evidence="1" type="ORF">PAMC26510_26810</name>
</gene>
<protein>
    <submittedName>
        <fullName evidence="1">Uncharacterized protein</fullName>
    </submittedName>
</protein>
<dbReference type="AlphaFoldDB" id="A0A242MED0"/>
<name>A0A242MED0_CABSO</name>
<comment type="caution">
    <text evidence="1">The sequence shown here is derived from an EMBL/GenBank/DDBJ whole genome shotgun (WGS) entry which is preliminary data.</text>
</comment>
<proteinExistence type="predicted"/>
<evidence type="ECO:0000313" key="2">
    <source>
        <dbReference type="Proteomes" id="UP000194546"/>
    </source>
</evidence>